<evidence type="ECO:0000256" key="1">
    <source>
        <dbReference type="ARBA" id="ARBA00004651"/>
    </source>
</evidence>
<sequence length="243" mass="26257">MVVSPPAWHPYCGVAPVPAAWWESWNFDPVLFAAIAIAGIVWWRRAGHLRAARKPAAAALAAVLLLFVTPFCALSSALFTARVVHHVLLATLLAPLLVAAFDMRRVSGSLAGWTAIQALVLWAWHLPAAYSAALSSDAVFWAMQISITLSAALWWARVLRAEAGAAVLSLLATMVQMGLLGAILTFAGRAYYAPHWLTTQPWGLSPMEDQQIAGIIMWAPASAIYLLCALTILYRSFAAEPAR</sequence>
<dbReference type="EMBL" id="CP011805">
    <property type="protein sequence ID" value="AKM07697.1"/>
    <property type="molecule type" value="Genomic_DNA"/>
</dbReference>
<feature type="transmembrane region" description="Helical" evidence="6">
    <location>
        <begin position="83"/>
        <end position="101"/>
    </location>
</feature>
<dbReference type="STRING" id="543877.AM2010_1630"/>
<feature type="transmembrane region" description="Helical" evidence="6">
    <location>
        <begin position="108"/>
        <end position="126"/>
    </location>
</feature>
<gene>
    <name evidence="7" type="ORF">AM2010_1630</name>
</gene>
<dbReference type="PATRIC" id="fig|543877.4.peg.1655"/>
<protein>
    <submittedName>
        <fullName evidence="7">Membrane protein</fullName>
    </submittedName>
</protein>
<keyword evidence="4 6" id="KW-1133">Transmembrane helix</keyword>
<name>A0A0G3X923_9SPHN</name>
<dbReference type="KEGG" id="amx:AM2010_1630"/>
<dbReference type="Pfam" id="PF09678">
    <property type="entry name" value="Caa3_CtaG"/>
    <property type="match status" value="1"/>
</dbReference>
<feature type="transmembrane region" description="Helical" evidence="6">
    <location>
        <begin position="25"/>
        <end position="43"/>
    </location>
</feature>
<evidence type="ECO:0000313" key="7">
    <source>
        <dbReference type="EMBL" id="AKM07697.1"/>
    </source>
</evidence>
<dbReference type="GO" id="GO:0005886">
    <property type="term" value="C:plasma membrane"/>
    <property type="evidence" value="ECO:0007669"/>
    <property type="project" value="UniProtKB-SubCell"/>
</dbReference>
<dbReference type="Proteomes" id="UP000037643">
    <property type="component" value="Chromosome"/>
</dbReference>
<keyword evidence="2" id="KW-1003">Cell membrane</keyword>
<dbReference type="OrthoDB" id="259025at2"/>
<feature type="transmembrane region" description="Helical" evidence="6">
    <location>
        <begin position="55"/>
        <end position="77"/>
    </location>
</feature>
<accession>A0A0G3X923</accession>
<evidence type="ECO:0000256" key="6">
    <source>
        <dbReference type="SAM" id="Phobius"/>
    </source>
</evidence>
<reference evidence="7 8" key="1">
    <citation type="submission" date="2015-06" db="EMBL/GenBank/DDBJ databases">
        <authorList>
            <person name="Kim K.M."/>
        </authorList>
    </citation>
    <scope>NUCLEOTIDE SEQUENCE [LARGE SCALE GENOMIC DNA]</scope>
    <source>
        <strain evidence="7 8">KCTC 22370</strain>
    </source>
</reference>
<feature type="transmembrane region" description="Helical" evidence="6">
    <location>
        <begin position="138"/>
        <end position="156"/>
    </location>
</feature>
<feature type="transmembrane region" description="Helical" evidence="6">
    <location>
        <begin position="212"/>
        <end position="234"/>
    </location>
</feature>
<dbReference type="InterPro" id="IPR019108">
    <property type="entry name" value="Caa3_assmbl_CtaG-rel"/>
</dbReference>
<comment type="subcellular location">
    <subcellularLocation>
        <location evidence="1">Cell membrane</location>
        <topology evidence="1">Multi-pass membrane protein</topology>
    </subcellularLocation>
</comment>
<keyword evidence="3 6" id="KW-0812">Transmembrane</keyword>
<evidence type="ECO:0000256" key="3">
    <source>
        <dbReference type="ARBA" id="ARBA00022692"/>
    </source>
</evidence>
<dbReference type="AlphaFoldDB" id="A0A0G3X923"/>
<keyword evidence="8" id="KW-1185">Reference proteome</keyword>
<organism evidence="7 8">
    <name type="scientific">Pelagerythrobacter marensis</name>
    <dbReference type="NCBI Taxonomy" id="543877"/>
    <lineage>
        <taxon>Bacteria</taxon>
        <taxon>Pseudomonadati</taxon>
        <taxon>Pseudomonadota</taxon>
        <taxon>Alphaproteobacteria</taxon>
        <taxon>Sphingomonadales</taxon>
        <taxon>Erythrobacteraceae</taxon>
        <taxon>Pelagerythrobacter</taxon>
    </lineage>
</organism>
<evidence type="ECO:0000313" key="8">
    <source>
        <dbReference type="Proteomes" id="UP000037643"/>
    </source>
</evidence>
<evidence type="ECO:0000256" key="2">
    <source>
        <dbReference type="ARBA" id="ARBA00022475"/>
    </source>
</evidence>
<evidence type="ECO:0000256" key="5">
    <source>
        <dbReference type="ARBA" id="ARBA00023136"/>
    </source>
</evidence>
<proteinExistence type="predicted"/>
<feature type="transmembrane region" description="Helical" evidence="6">
    <location>
        <begin position="168"/>
        <end position="192"/>
    </location>
</feature>
<dbReference type="RefSeq" id="WP_047806666.1">
    <property type="nucleotide sequence ID" value="NZ_CP011805.1"/>
</dbReference>
<evidence type="ECO:0000256" key="4">
    <source>
        <dbReference type="ARBA" id="ARBA00022989"/>
    </source>
</evidence>
<keyword evidence="5 6" id="KW-0472">Membrane</keyword>